<accession>A0AC35GTK7</accession>
<evidence type="ECO:0000313" key="1">
    <source>
        <dbReference type="Proteomes" id="UP000887580"/>
    </source>
</evidence>
<sequence>MSEPRARARKNSVLHEVNMTEAESATPSQRSKRHASTNGNIVPPKKSKKREKEPVKVDNSDVESDSDDGENPSTTYAKRIIMRNKMHKAVDQIEIAQRRIEHGDDDDAAIHKAVKHYSKADILKEEYRPIVNGKDLCIDSVLGDRLTRVLLIKAGKISSGSDKFKFTDYAENVMERGSFREFYRHDLNGILDTCVCFKSLVLVDFGAAPKPKKPRAERAPRKKTQKGELVDVKGKQTNEIAEEKDADFTNQLDHVIKSFRNVFKERKLRRLNYYEFVTDPHDFGATIQNCFCVAFLLKDMRLYLEKKEDDEFPYLRRLSKDEKTSADQVIDGGKPLQTNQTINTITYSKWQGIVHELNLTEALIKPNEDK</sequence>
<evidence type="ECO:0000313" key="2">
    <source>
        <dbReference type="WBParaSite" id="PS1159_v2.g8600.t1"/>
    </source>
</evidence>
<protein>
    <submittedName>
        <fullName evidence="2">Non-structural maintenance of chromosomes element 4</fullName>
    </submittedName>
</protein>
<proteinExistence type="predicted"/>
<dbReference type="Proteomes" id="UP000887580">
    <property type="component" value="Unplaced"/>
</dbReference>
<name>A0AC35GTK7_9BILA</name>
<reference evidence="2" key="1">
    <citation type="submission" date="2022-11" db="UniProtKB">
        <authorList>
            <consortium name="WormBaseParasite"/>
        </authorList>
    </citation>
    <scope>IDENTIFICATION</scope>
</reference>
<organism evidence="1 2">
    <name type="scientific">Panagrolaimus sp. PS1159</name>
    <dbReference type="NCBI Taxonomy" id="55785"/>
    <lineage>
        <taxon>Eukaryota</taxon>
        <taxon>Metazoa</taxon>
        <taxon>Ecdysozoa</taxon>
        <taxon>Nematoda</taxon>
        <taxon>Chromadorea</taxon>
        <taxon>Rhabditida</taxon>
        <taxon>Tylenchina</taxon>
        <taxon>Panagrolaimomorpha</taxon>
        <taxon>Panagrolaimoidea</taxon>
        <taxon>Panagrolaimidae</taxon>
        <taxon>Panagrolaimus</taxon>
    </lineage>
</organism>
<dbReference type="WBParaSite" id="PS1159_v2.g8600.t1">
    <property type="protein sequence ID" value="PS1159_v2.g8600.t1"/>
    <property type="gene ID" value="PS1159_v2.g8600"/>
</dbReference>